<keyword evidence="2" id="KW-1185">Reference proteome</keyword>
<reference evidence="1 2" key="2">
    <citation type="journal article" date="2015" name="Antonie Van Leeuwenhoek">
        <title>Thioclava indica sp. nov., isolated from surface seawater of the Indian Ocean.</title>
        <authorList>
            <person name="Liu Y."/>
            <person name="Lai Q."/>
            <person name="Du J."/>
            <person name="Xu H."/>
            <person name="Jiang L."/>
            <person name="Shao Z."/>
        </authorList>
    </citation>
    <scope>NUCLEOTIDE SEQUENCE [LARGE SCALE GENOMIC DNA]</scope>
    <source>
        <strain evidence="1 2">13D2W-2</strain>
    </source>
</reference>
<dbReference type="AlphaFoldDB" id="A0A085U0L4"/>
<accession>A0A085U0L4</accession>
<reference evidence="2" key="1">
    <citation type="submission" date="2013-04" db="EMBL/GenBank/DDBJ databases">
        <title>Thioclava sp. 13D2W-2 Genome Sequencing.</title>
        <authorList>
            <person name="Lai Q."/>
            <person name="Li G."/>
            <person name="Shao Z."/>
        </authorList>
    </citation>
    <scope>NUCLEOTIDE SEQUENCE [LARGE SCALE GENOMIC DNA]</scope>
    <source>
        <strain evidence="2">13D2W-2</strain>
    </source>
</reference>
<organism evidence="1 2">
    <name type="scientific">Thioclava atlantica</name>
    <dbReference type="NCBI Taxonomy" id="1317124"/>
    <lineage>
        <taxon>Bacteria</taxon>
        <taxon>Pseudomonadati</taxon>
        <taxon>Pseudomonadota</taxon>
        <taxon>Alphaproteobacteria</taxon>
        <taxon>Rhodobacterales</taxon>
        <taxon>Paracoccaceae</taxon>
        <taxon>Thioclava</taxon>
    </lineage>
</organism>
<evidence type="ECO:0000313" key="1">
    <source>
        <dbReference type="EMBL" id="KFE36511.1"/>
    </source>
</evidence>
<evidence type="ECO:0000313" key="2">
    <source>
        <dbReference type="Proteomes" id="UP000028607"/>
    </source>
</evidence>
<comment type="caution">
    <text evidence="1">The sequence shown here is derived from an EMBL/GenBank/DDBJ whole genome shotgun (WGS) entry which is preliminary data.</text>
</comment>
<dbReference type="Proteomes" id="UP000028607">
    <property type="component" value="Unassembled WGS sequence"/>
</dbReference>
<sequence>MSVVDEAVEDWIGEGRLAAAAREHDLLRRAAEKIRDLGPCILDIRRAGTPAQWQWPLERLPCPVSRAWRMIAATSGATGVLALKSR</sequence>
<proteinExistence type="predicted"/>
<gene>
    <name evidence="1" type="ORF">DW2_00095</name>
</gene>
<protein>
    <submittedName>
        <fullName evidence="1">Uncharacterized protein</fullName>
    </submittedName>
</protein>
<name>A0A085U0L4_9RHOB</name>
<dbReference type="EMBL" id="AQRC01000001">
    <property type="protein sequence ID" value="KFE36511.1"/>
    <property type="molecule type" value="Genomic_DNA"/>
</dbReference>